<reference evidence="1 2" key="1">
    <citation type="submission" date="2019-03" db="EMBL/GenBank/DDBJ databases">
        <title>Genomics of glacier-inhabiting Cryobacterium strains.</title>
        <authorList>
            <person name="Liu Q."/>
            <person name="Xin Y.-H."/>
        </authorList>
    </citation>
    <scope>NUCLEOTIDE SEQUENCE [LARGE SCALE GENOMIC DNA]</scope>
    <source>
        <strain evidence="1 2">TMT4-23</strain>
    </source>
</reference>
<dbReference type="Proteomes" id="UP000298355">
    <property type="component" value="Unassembled WGS sequence"/>
</dbReference>
<name>A0ABY2J3M3_9MICO</name>
<proteinExistence type="predicted"/>
<evidence type="ECO:0008006" key="3">
    <source>
        <dbReference type="Google" id="ProtNLM"/>
    </source>
</evidence>
<gene>
    <name evidence="1" type="ORF">E3O65_05865</name>
</gene>
<evidence type="ECO:0000313" key="1">
    <source>
        <dbReference type="EMBL" id="TFC99532.1"/>
    </source>
</evidence>
<accession>A0ABY2J3M3</accession>
<organism evidence="1 2">
    <name type="scientific">Cryobacterium breve</name>
    <dbReference type="NCBI Taxonomy" id="1259258"/>
    <lineage>
        <taxon>Bacteria</taxon>
        <taxon>Bacillati</taxon>
        <taxon>Actinomycetota</taxon>
        <taxon>Actinomycetes</taxon>
        <taxon>Micrococcales</taxon>
        <taxon>Microbacteriaceae</taxon>
        <taxon>Cryobacterium</taxon>
    </lineage>
</organism>
<protein>
    <recommendedName>
        <fullName evidence="3">Asparagine synthase</fullName>
    </recommendedName>
</protein>
<dbReference type="RefSeq" id="WP_134362811.1">
    <property type="nucleotide sequence ID" value="NZ_SOGJ01000014.1"/>
</dbReference>
<sequence>MASMERIVEEGLLIALSAVRMAVKNHIIVGALREHRDFADADYAAAARTELNRLVLQNEEDAERTGRQRKNLARQRSAFELTDDRRLDVRQLGLRRQVHLKLAVALRTVADDDAQVAGLLDRARQDASEEIGAAVAARLADQVIDRRDPDYGQRRAERIRVLVSTDLAALRSSVGAKPS</sequence>
<dbReference type="EMBL" id="SOGJ01000014">
    <property type="protein sequence ID" value="TFC99532.1"/>
    <property type="molecule type" value="Genomic_DNA"/>
</dbReference>
<keyword evidence="2" id="KW-1185">Reference proteome</keyword>
<comment type="caution">
    <text evidence="1">The sequence shown here is derived from an EMBL/GenBank/DDBJ whole genome shotgun (WGS) entry which is preliminary data.</text>
</comment>
<evidence type="ECO:0000313" key="2">
    <source>
        <dbReference type="Proteomes" id="UP000298355"/>
    </source>
</evidence>